<evidence type="ECO:0000313" key="1">
    <source>
        <dbReference type="EnsemblMetazoa" id="Aqu2.1.41506_001"/>
    </source>
</evidence>
<gene>
    <name evidence="1" type="primary">109591057</name>
</gene>
<dbReference type="Proteomes" id="UP000007879">
    <property type="component" value="Unassembled WGS sequence"/>
</dbReference>
<dbReference type="EnsemblMetazoa" id="Aqu2.1.41506_001">
    <property type="protein sequence ID" value="Aqu2.1.41506_001"/>
    <property type="gene ID" value="Aqu2.1.41506"/>
</dbReference>
<reference evidence="2" key="1">
    <citation type="journal article" date="2010" name="Nature">
        <title>The Amphimedon queenslandica genome and the evolution of animal complexity.</title>
        <authorList>
            <person name="Srivastava M."/>
            <person name="Simakov O."/>
            <person name="Chapman J."/>
            <person name="Fahey B."/>
            <person name="Gauthier M.E."/>
            <person name="Mitros T."/>
            <person name="Richards G.S."/>
            <person name="Conaco C."/>
            <person name="Dacre M."/>
            <person name="Hellsten U."/>
            <person name="Larroux C."/>
            <person name="Putnam N.H."/>
            <person name="Stanke M."/>
            <person name="Adamska M."/>
            <person name="Darling A."/>
            <person name="Degnan S.M."/>
            <person name="Oakley T.H."/>
            <person name="Plachetzki D.C."/>
            <person name="Zhai Y."/>
            <person name="Adamski M."/>
            <person name="Calcino A."/>
            <person name="Cummins S.F."/>
            <person name="Goodstein D.M."/>
            <person name="Harris C."/>
            <person name="Jackson D.J."/>
            <person name="Leys S.P."/>
            <person name="Shu S."/>
            <person name="Woodcroft B.J."/>
            <person name="Vervoort M."/>
            <person name="Kosik K.S."/>
            <person name="Manning G."/>
            <person name="Degnan B.M."/>
            <person name="Rokhsar D.S."/>
        </authorList>
    </citation>
    <scope>NUCLEOTIDE SEQUENCE [LARGE SCALE GENOMIC DNA]</scope>
</reference>
<dbReference type="InterPro" id="IPR013783">
    <property type="entry name" value="Ig-like_fold"/>
</dbReference>
<evidence type="ECO:0008006" key="3">
    <source>
        <dbReference type="Google" id="ProtNLM"/>
    </source>
</evidence>
<keyword evidence="2" id="KW-1185">Reference proteome</keyword>
<reference evidence="1" key="2">
    <citation type="submission" date="2017-05" db="UniProtKB">
        <authorList>
            <consortium name="EnsemblMetazoa"/>
        </authorList>
    </citation>
    <scope>IDENTIFICATION</scope>
</reference>
<proteinExistence type="predicted"/>
<dbReference type="KEGG" id="aqu:109591057"/>
<dbReference type="OrthoDB" id="10045577at2759"/>
<organism evidence="1">
    <name type="scientific">Amphimedon queenslandica</name>
    <name type="common">Sponge</name>
    <dbReference type="NCBI Taxonomy" id="400682"/>
    <lineage>
        <taxon>Eukaryota</taxon>
        <taxon>Metazoa</taxon>
        <taxon>Porifera</taxon>
        <taxon>Demospongiae</taxon>
        <taxon>Heteroscleromorpha</taxon>
        <taxon>Haplosclerida</taxon>
        <taxon>Niphatidae</taxon>
        <taxon>Amphimedon</taxon>
    </lineage>
</organism>
<dbReference type="InParanoid" id="A0A1X7VM90"/>
<sequence>MGRLVEYLGQELAILLMFFSLLARVDKGVLAIIQYEKALAGTEVILFESCSNWLFTNDTVTDIPATSMNGVSIKYGDELHISNINGYHEGLYKCSSDHSVAVNLTVYAVPHFQSFGTHHVVSDGQSTVLNISLDYVNGGARGAKQNIYAVILKKAGAGSSLLYCYTDGRGCSVKNSFIQNYTPTDAPSNFTASVKTSNVNISDSGTYEAKVELNDINNQNYISVISSTLTLSVIPKPTATYSASMHSTITTQQVMMTSSSISSSSIHPSPTSLPPAVQCNSKYKYDIYLCSKDALVAIVSMSDKSTLLYEWIEGVLKKTSTNIDSFKKNHSNCLSQYKGSTTKARVNGIQTRELKRNKINNCKTECAGLVAKMLRLVDQTGCNE</sequence>
<dbReference type="EnsemblMetazoa" id="XM_020006865.1">
    <property type="protein sequence ID" value="XP_019862424.1"/>
    <property type="gene ID" value="LOC109591057"/>
</dbReference>
<dbReference type="AlphaFoldDB" id="A0A1X7VM90"/>
<evidence type="ECO:0000313" key="2">
    <source>
        <dbReference type="Proteomes" id="UP000007879"/>
    </source>
</evidence>
<protein>
    <recommendedName>
        <fullName evidence="3">Ig-like domain-containing protein</fullName>
    </recommendedName>
</protein>
<accession>A0A1X7VM90</accession>
<name>A0A1X7VM90_AMPQE</name>
<dbReference type="Gene3D" id="2.60.40.10">
    <property type="entry name" value="Immunoglobulins"/>
    <property type="match status" value="1"/>
</dbReference>